<dbReference type="Gene3D" id="3.30.470.20">
    <property type="entry name" value="ATP-grasp fold, B domain"/>
    <property type="match status" value="1"/>
</dbReference>
<evidence type="ECO:0000256" key="4">
    <source>
        <dbReference type="PROSITE-ProRule" id="PRU00409"/>
    </source>
</evidence>
<evidence type="ECO:0000256" key="2">
    <source>
        <dbReference type="ARBA" id="ARBA00022741"/>
    </source>
</evidence>
<evidence type="ECO:0000313" key="7">
    <source>
        <dbReference type="EMBL" id="EJK64512.1"/>
    </source>
</evidence>
<keyword evidence="1" id="KW-0436">Ligase</keyword>
<gene>
    <name evidence="7" type="ORF">THAOC_14745</name>
</gene>
<dbReference type="GO" id="GO:0046872">
    <property type="term" value="F:metal ion binding"/>
    <property type="evidence" value="ECO:0007669"/>
    <property type="project" value="InterPro"/>
</dbReference>
<evidence type="ECO:0000256" key="5">
    <source>
        <dbReference type="SAM" id="SignalP"/>
    </source>
</evidence>
<reference evidence="7 8" key="1">
    <citation type="journal article" date="2012" name="Genome Biol.">
        <title>Genome and low-iron response of an oceanic diatom adapted to chronic iron limitation.</title>
        <authorList>
            <person name="Lommer M."/>
            <person name="Specht M."/>
            <person name="Roy A.S."/>
            <person name="Kraemer L."/>
            <person name="Andreson R."/>
            <person name="Gutowska M.A."/>
            <person name="Wolf J."/>
            <person name="Bergner S.V."/>
            <person name="Schilhabel M.B."/>
            <person name="Klostermeier U.C."/>
            <person name="Beiko R.G."/>
            <person name="Rosenstiel P."/>
            <person name="Hippler M."/>
            <person name="Laroche J."/>
        </authorList>
    </citation>
    <scope>NUCLEOTIDE SEQUENCE [LARGE SCALE GENOMIC DNA]</scope>
    <source>
        <strain evidence="7 8">CCMP1005</strain>
    </source>
</reference>
<evidence type="ECO:0000256" key="1">
    <source>
        <dbReference type="ARBA" id="ARBA00022598"/>
    </source>
</evidence>
<protein>
    <recommendedName>
        <fullName evidence="6">ATP-grasp domain-containing protein</fullName>
    </recommendedName>
</protein>
<keyword evidence="2 4" id="KW-0547">Nucleotide-binding</keyword>
<sequence length="456" mass="49505">MATPLASAIIAAALLSVMHLLHGASGFATHSDSMPAMPAVVIVDPVTDWRHVLETCNSLVGRVIVVQMPDVDLPDKFQSFQPTSEALIEQGVHVVQMYQRDVFSTTRQLQLIAKDENLDLKGVIPLSEVAVEVVDLIASTLDLPHNRLDLTTARRDKGLMKDAVSAHGLRVAKHARVDSMKSTEDTMLKLSLHYPIVLKTPSGMSTSDVYICMDEQDATAALEAIVQSLGGPDGRIESHALLEEYLVGTEFAVNLMAFEGSVRVTDMWVYKKTASARYQSADICNPDDFPELVAYALRVARAVGIRIGAAHVELKAIKDGDGRYVDPALIEVGARLSGGRKSEMAKAAVSSWNPFAALINSHCGLPWPNESVSRTPECFVRHIFLPIERAGRISGISLDTDVATLHSSAMMVKIGDKVAVTTDIISCAGFVWLVGDKDAVDKDTENILDSFELIFD</sequence>
<keyword evidence="3 4" id="KW-0067">ATP-binding</keyword>
<dbReference type="InterPro" id="IPR011761">
    <property type="entry name" value="ATP-grasp"/>
</dbReference>
<dbReference type="InterPro" id="IPR052032">
    <property type="entry name" value="ATP-dep_AA_Ligase"/>
</dbReference>
<accession>K0T210</accession>
<keyword evidence="8" id="KW-1185">Reference proteome</keyword>
<feature type="signal peptide" evidence="5">
    <location>
        <begin position="1"/>
        <end position="26"/>
    </location>
</feature>
<keyword evidence="5" id="KW-0732">Signal</keyword>
<feature type="chain" id="PRO_5003840554" description="ATP-grasp domain-containing protein" evidence="5">
    <location>
        <begin position="27"/>
        <end position="456"/>
    </location>
</feature>
<dbReference type="OrthoDB" id="434648at2759"/>
<dbReference type="AlphaFoldDB" id="K0T210"/>
<dbReference type="Proteomes" id="UP000266841">
    <property type="component" value="Unassembled WGS sequence"/>
</dbReference>
<dbReference type="OMA" id="SCAGFVW"/>
<feature type="domain" description="ATP-grasp" evidence="6">
    <location>
        <begin position="161"/>
        <end position="363"/>
    </location>
</feature>
<evidence type="ECO:0000256" key="3">
    <source>
        <dbReference type="ARBA" id="ARBA00022840"/>
    </source>
</evidence>
<dbReference type="eggNOG" id="ENOG502T6UH">
    <property type="taxonomic scope" value="Eukaryota"/>
</dbReference>
<evidence type="ECO:0000259" key="6">
    <source>
        <dbReference type="PROSITE" id="PS50975"/>
    </source>
</evidence>
<dbReference type="PANTHER" id="PTHR43585">
    <property type="entry name" value="FUMIPYRROLE BIOSYNTHESIS PROTEIN C"/>
    <property type="match status" value="1"/>
</dbReference>
<dbReference type="GO" id="GO:0016874">
    <property type="term" value="F:ligase activity"/>
    <property type="evidence" value="ECO:0007669"/>
    <property type="project" value="UniProtKB-KW"/>
</dbReference>
<dbReference type="GO" id="GO:0005524">
    <property type="term" value="F:ATP binding"/>
    <property type="evidence" value="ECO:0007669"/>
    <property type="project" value="UniProtKB-UniRule"/>
</dbReference>
<name>K0T210_THAOC</name>
<evidence type="ECO:0000313" key="8">
    <source>
        <dbReference type="Proteomes" id="UP000266841"/>
    </source>
</evidence>
<comment type="caution">
    <text evidence="7">The sequence shown here is derived from an EMBL/GenBank/DDBJ whole genome shotgun (WGS) entry which is preliminary data.</text>
</comment>
<proteinExistence type="predicted"/>
<dbReference type="PANTHER" id="PTHR43585:SF2">
    <property type="entry name" value="ATP-GRASP ENZYME FSQD"/>
    <property type="match status" value="1"/>
</dbReference>
<dbReference type="PROSITE" id="PS50975">
    <property type="entry name" value="ATP_GRASP"/>
    <property type="match status" value="1"/>
</dbReference>
<dbReference type="Pfam" id="PF13535">
    <property type="entry name" value="ATP-grasp_4"/>
    <property type="match status" value="1"/>
</dbReference>
<dbReference type="SUPFAM" id="SSF56059">
    <property type="entry name" value="Glutathione synthetase ATP-binding domain-like"/>
    <property type="match status" value="1"/>
</dbReference>
<dbReference type="EMBL" id="AGNL01017176">
    <property type="protein sequence ID" value="EJK64512.1"/>
    <property type="molecule type" value="Genomic_DNA"/>
</dbReference>
<organism evidence="7 8">
    <name type="scientific">Thalassiosira oceanica</name>
    <name type="common">Marine diatom</name>
    <dbReference type="NCBI Taxonomy" id="159749"/>
    <lineage>
        <taxon>Eukaryota</taxon>
        <taxon>Sar</taxon>
        <taxon>Stramenopiles</taxon>
        <taxon>Ochrophyta</taxon>
        <taxon>Bacillariophyta</taxon>
        <taxon>Coscinodiscophyceae</taxon>
        <taxon>Thalassiosirophycidae</taxon>
        <taxon>Thalassiosirales</taxon>
        <taxon>Thalassiosiraceae</taxon>
        <taxon>Thalassiosira</taxon>
    </lineage>
</organism>